<dbReference type="AlphaFoldDB" id="A0AA88EYP7"/>
<dbReference type="Proteomes" id="UP000473658">
    <property type="component" value="Unassembled WGS sequence"/>
</dbReference>
<name>A0AA88EYP7_RHIRH</name>
<reference evidence="2 3" key="1">
    <citation type="submission" date="2018-08" db="EMBL/GenBank/DDBJ databases">
        <title>Crown Gall in kiwifruit.</title>
        <authorList>
            <person name="Visnovsky S.B."/>
            <person name="Pitman A.R."/>
        </authorList>
    </citation>
    <scope>NUCLEOTIDE SEQUENCE [LARGE SCALE GENOMIC DNA]</scope>
    <source>
        <strain evidence="2 3">SBV_302_78_2</strain>
    </source>
</reference>
<evidence type="ECO:0000256" key="1">
    <source>
        <dbReference type="SAM" id="MobiDB-lite"/>
    </source>
</evidence>
<evidence type="ECO:0000313" key="2">
    <source>
        <dbReference type="EMBL" id="KAA3500690.1"/>
    </source>
</evidence>
<protein>
    <submittedName>
        <fullName evidence="2">Uncharacterized protein</fullName>
    </submittedName>
</protein>
<comment type="caution">
    <text evidence="2">The sequence shown here is derived from an EMBL/GenBank/DDBJ whole genome shotgun (WGS) entry which is preliminary data.</text>
</comment>
<feature type="region of interest" description="Disordered" evidence="1">
    <location>
        <begin position="99"/>
        <end position="121"/>
    </location>
</feature>
<accession>A0AA88EYP7</accession>
<feature type="compositionally biased region" description="Polar residues" evidence="1">
    <location>
        <begin position="100"/>
        <end position="121"/>
    </location>
</feature>
<sequence length="184" mass="19700">MSVSINNWNQAAAGNSTSSRAKALAAVPSIRNIFPSGQSSVSRSSTTAQAPKMSSADYLASAAFMRNLRVKLSMAGDDPAQYLRARSMVSALESGRLQVSDPTQGKSINAWDPNQKNAKPTTATDIAKTNWVDFLNTELKRGEDGTLSKDGSGSYVDKASGKNAYFGRVAGKYYYVTWPAETKA</sequence>
<evidence type="ECO:0000313" key="3">
    <source>
        <dbReference type="Proteomes" id="UP000473658"/>
    </source>
</evidence>
<gene>
    <name evidence="2" type="ORF">DXM27_15820</name>
</gene>
<organism evidence="2 3">
    <name type="scientific">Rhizobium rhizogenes</name>
    <name type="common">Agrobacterium rhizogenes</name>
    <dbReference type="NCBI Taxonomy" id="359"/>
    <lineage>
        <taxon>Bacteria</taxon>
        <taxon>Pseudomonadati</taxon>
        <taxon>Pseudomonadota</taxon>
        <taxon>Alphaproteobacteria</taxon>
        <taxon>Hyphomicrobiales</taxon>
        <taxon>Rhizobiaceae</taxon>
        <taxon>Rhizobium/Agrobacterium group</taxon>
        <taxon>Rhizobium</taxon>
    </lineage>
</organism>
<proteinExistence type="predicted"/>
<dbReference type="EMBL" id="QRFF01000004">
    <property type="protein sequence ID" value="KAA3500690.1"/>
    <property type="molecule type" value="Genomic_DNA"/>
</dbReference>